<evidence type="ECO:0000313" key="3">
    <source>
        <dbReference type="Proteomes" id="UP000060630"/>
    </source>
</evidence>
<accession>A0A106QCM4</accession>
<name>A0A106QCM4_9BURK</name>
<comment type="caution">
    <text evidence="2">The sequence shown here is derived from an EMBL/GenBank/DDBJ whole genome shotgun (WGS) entry which is preliminary data.</text>
</comment>
<dbReference type="Proteomes" id="UP000060630">
    <property type="component" value="Unassembled WGS sequence"/>
</dbReference>
<dbReference type="PANTHER" id="PTHR13696:SF96">
    <property type="entry name" value="COBQ_COBB_MIND_PARA NUCLEOTIDE BINDING DOMAIN-CONTAINING PROTEIN"/>
    <property type="match status" value="1"/>
</dbReference>
<dbReference type="InterPro" id="IPR027417">
    <property type="entry name" value="P-loop_NTPase"/>
</dbReference>
<dbReference type="InterPro" id="IPR002586">
    <property type="entry name" value="CobQ/CobB/MinD/ParA_Nub-bd_dom"/>
</dbReference>
<feature type="domain" description="CobQ/CobB/MinD/ParA nucleotide binding" evidence="1">
    <location>
        <begin position="4"/>
        <end position="188"/>
    </location>
</feature>
<evidence type="ECO:0000313" key="2">
    <source>
        <dbReference type="EMBL" id="KWA84005.1"/>
    </source>
</evidence>
<dbReference type="InterPro" id="IPR050678">
    <property type="entry name" value="DNA_Partitioning_ATPase"/>
</dbReference>
<dbReference type="SUPFAM" id="SSF52540">
    <property type="entry name" value="P-loop containing nucleoside triphosphate hydrolases"/>
    <property type="match status" value="1"/>
</dbReference>
<reference evidence="2 3" key="1">
    <citation type="submission" date="2015-11" db="EMBL/GenBank/DDBJ databases">
        <title>Expanding the genomic diversity of Burkholderia species for the development of highly accurate diagnostics.</title>
        <authorList>
            <person name="Sahl J."/>
            <person name="Keim P."/>
            <person name="Wagner D."/>
        </authorList>
    </citation>
    <scope>NUCLEOTIDE SEQUENCE [LARGE SCALE GENOMIC DNA]</scope>
    <source>
        <strain evidence="2 3">MSMB2087WGS</strain>
    </source>
</reference>
<dbReference type="RefSeq" id="WP_060192388.1">
    <property type="nucleotide sequence ID" value="NZ_LPHD01000049.1"/>
</dbReference>
<dbReference type="Gene3D" id="3.40.50.300">
    <property type="entry name" value="P-loop containing nucleotide triphosphate hydrolases"/>
    <property type="match status" value="1"/>
</dbReference>
<dbReference type="CDD" id="cd02042">
    <property type="entry name" value="ParAB_family"/>
    <property type="match status" value="1"/>
</dbReference>
<dbReference type="AlphaFoldDB" id="A0A106QCM4"/>
<dbReference type="EMBL" id="LPHD01000049">
    <property type="protein sequence ID" value="KWA84005.1"/>
    <property type="molecule type" value="Genomic_DNA"/>
</dbReference>
<dbReference type="PANTHER" id="PTHR13696">
    <property type="entry name" value="P-LOOP CONTAINING NUCLEOSIDE TRIPHOSPHATE HYDROLASE"/>
    <property type="match status" value="1"/>
</dbReference>
<dbReference type="PIRSF" id="PIRSF009320">
    <property type="entry name" value="Nuc_binding_HP_1000"/>
    <property type="match status" value="1"/>
</dbReference>
<dbReference type="Pfam" id="PF01656">
    <property type="entry name" value="CbiA"/>
    <property type="match status" value="1"/>
</dbReference>
<gene>
    <name evidence="2" type="ORF">WL29_21815</name>
</gene>
<organism evidence="2 3">
    <name type="scientific">Burkholderia ubonensis</name>
    <dbReference type="NCBI Taxonomy" id="101571"/>
    <lineage>
        <taxon>Bacteria</taxon>
        <taxon>Pseudomonadati</taxon>
        <taxon>Pseudomonadota</taxon>
        <taxon>Betaproteobacteria</taxon>
        <taxon>Burkholderiales</taxon>
        <taxon>Burkholderiaceae</taxon>
        <taxon>Burkholderia</taxon>
        <taxon>Burkholderia cepacia complex</taxon>
    </lineage>
</organism>
<protein>
    <recommendedName>
        <fullName evidence="1">CobQ/CobB/MinD/ParA nucleotide binding domain-containing protein</fullName>
    </recommendedName>
</protein>
<proteinExistence type="predicted"/>
<evidence type="ECO:0000259" key="1">
    <source>
        <dbReference type="Pfam" id="PF01656"/>
    </source>
</evidence>
<sequence length="214" mass="23663">MKLCVVGEKGGTGKTTIATSLAACLANAGRDVLLVDSDTQLTASKWQAVRAENDQLPRVNCVSLFGKSMAKEVNNLGPRYQDIIIDTGGRDTYEMRAALTVCELAVLPFLPSQFDLWTVEKMHEMLENASAINPQLKVLAVVSKTETHHTTLDYMEAQAFLKDFQGITLASKPVRNRVAFKRAGQMGMNVIEYERNPLSKSTMELQQLYSDIFG</sequence>